<gene>
    <name evidence="2" type="ORF">AXF42_Ash014325</name>
</gene>
<evidence type="ECO:0000313" key="2">
    <source>
        <dbReference type="EMBL" id="PKA61408.1"/>
    </source>
</evidence>
<name>A0A2I0B0U1_9ASPA</name>
<evidence type="ECO:0000313" key="3">
    <source>
        <dbReference type="Proteomes" id="UP000236161"/>
    </source>
</evidence>
<dbReference type="Proteomes" id="UP000236161">
    <property type="component" value="Unassembled WGS sequence"/>
</dbReference>
<protein>
    <submittedName>
        <fullName evidence="2">Uncharacterized protein</fullName>
    </submittedName>
</protein>
<organism evidence="2 3">
    <name type="scientific">Apostasia shenzhenica</name>
    <dbReference type="NCBI Taxonomy" id="1088818"/>
    <lineage>
        <taxon>Eukaryota</taxon>
        <taxon>Viridiplantae</taxon>
        <taxon>Streptophyta</taxon>
        <taxon>Embryophyta</taxon>
        <taxon>Tracheophyta</taxon>
        <taxon>Spermatophyta</taxon>
        <taxon>Magnoliopsida</taxon>
        <taxon>Liliopsida</taxon>
        <taxon>Asparagales</taxon>
        <taxon>Orchidaceae</taxon>
        <taxon>Apostasioideae</taxon>
        <taxon>Apostasia</taxon>
    </lineage>
</organism>
<dbReference type="EMBL" id="KZ451930">
    <property type="protein sequence ID" value="PKA61408.1"/>
    <property type="molecule type" value="Genomic_DNA"/>
</dbReference>
<dbReference type="AlphaFoldDB" id="A0A2I0B0U1"/>
<reference evidence="2 3" key="1">
    <citation type="journal article" date="2017" name="Nature">
        <title>The Apostasia genome and the evolution of orchids.</title>
        <authorList>
            <person name="Zhang G.Q."/>
            <person name="Liu K.W."/>
            <person name="Li Z."/>
            <person name="Lohaus R."/>
            <person name="Hsiao Y.Y."/>
            <person name="Niu S.C."/>
            <person name="Wang J.Y."/>
            <person name="Lin Y.C."/>
            <person name="Xu Q."/>
            <person name="Chen L.J."/>
            <person name="Yoshida K."/>
            <person name="Fujiwara S."/>
            <person name="Wang Z.W."/>
            <person name="Zhang Y.Q."/>
            <person name="Mitsuda N."/>
            <person name="Wang M."/>
            <person name="Liu G.H."/>
            <person name="Pecoraro L."/>
            <person name="Huang H.X."/>
            <person name="Xiao X.J."/>
            <person name="Lin M."/>
            <person name="Wu X.Y."/>
            <person name="Wu W.L."/>
            <person name="Chen Y.Y."/>
            <person name="Chang S.B."/>
            <person name="Sakamoto S."/>
            <person name="Ohme-Takagi M."/>
            <person name="Yagi M."/>
            <person name="Zeng S.J."/>
            <person name="Shen C.Y."/>
            <person name="Yeh C.M."/>
            <person name="Luo Y.B."/>
            <person name="Tsai W.C."/>
            <person name="Van de Peer Y."/>
            <person name="Liu Z.J."/>
        </authorList>
    </citation>
    <scope>NUCLEOTIDE SEQUENCE [LARGE SCALE GENOMIC DNA]</scope>
    <source>
        <strain evidence="3">cv. Shenzhen</strain>
        <tissue evidence="2">Stem</tissue>
    </source>
</reference>
<feature type="compositionally biased region" description="Polar residues" evidence="1">
    <location>
        <begin position="22"/>
        <end position="33"/>
    </location>
</feature>
<accession>A0A2I0B0U1</accession>
<keyword evidence="3" id="KW-1185">Reference proteome</keyword>
<evidence type="ECO:0000256" key="1">
    <source>
        <dbReference type="SAM" id="MobiDB-lite"/>
    </source>
</evidence>
<feature type="region of interest" description="Disordered" evidence="1">
    <location>
        <begin position="1"/>
        <end position="33"/>
    </location>
</feature>
<proteinExistence type="predicted"/>
<feature type="compositionally biased region" description="Low complexity" evidence="1">
    <location>
        <begin position="1"/>
        <end position="20"/>
    </location>
</feature>
<sequence>MGCATRWTAGRGSAGSRRTGPLGSSATATPAGRNTISATTSASFPALFPTVAYIPPALEVRQLRRRLPFLLLQTITLFSTPALGASVAGENAIELRLSSTGATAAKDTATFSMSPASLATKNAPLVRIA</sequence>